<feature type="domain" description="AB hydrolase-1" evidence="1">
    <location>
        <begin position="6"/>
        <end position="226"/>
    </location>
</feature>
<organism evidence="2 3">
    <name type="scientific">Piedraia hortae CBS 480.64</name>
    <dbReference type="NCBI Taxonomy" id="1314780"/>
    <lineage>
        <taxon>Eukaryota</taxon>
        <taxon>Fungi</taxon>
        <taxon>Dikarya</taxon>
        <taxon>Ascomycota</taxon>
        <taxon>Pezizomycotina</taxon>
        <taxon>Dothideomycetes</taxon>
        <taxon>Dothideomycetidae</taxon>
        <taxon>Capnodiales</taxon>
        <taxon>Piedraiaceae</taxon>
        <taxon>Piedraia</taxon>
    </lineage>
</organism>
<dbReference type="Proteomes" id="UP000799421">
    <property type="component" value="Unassembled WGS sequence"/>
</dbReference>
<reference evidence="2" key="1">
    <citation type="journal article" date="2020" name="Stud. Mycol.">
        <title>101 Dothideomycetes genomes: a test case for predicting lifestyles and emergence of pathogens.</title>
        <authorList>
            <person name="Haridas S."/>
            <person name="Albert R."/>
            <person name="Binder M."/>
            <person name="Bloem J."/>
            <person name="Labutti K."/>
            <person name="Salamov A."/>
            <person name="Andreopoulos B."/>
            <person name="Baker S."/>
            <person name="Barry K."/>
            <person name="Bills G."/>
            <person name="Bluhm B."/>
            <person name="Cannon C."/>
            <person name="Castanera R."/>
            <person name="Culley D."/>
            <person name="Daum C."/>
            <person name="Ezra D."/>
            <person name="Gonzalez J."/>
            <person name="Henrissat B."/>
            <person name="Kuo A."/>
            <person name="Liang C."/>
            <person name="Lipzen A."/>
            <person name="Lutzoni F."/>
            <person name="Magnuson J."/>
            <person name="Mondo S."/>
            <person name="Nolan M."/>
            <person name="Ohm R."/>
            <person name="Pangilinan J."/>
            <person name="Park H.-J."/>
            <person name="Ramirez L."/>
            <person name="Alfaro M."/>
            <person name="Sun H."/>
            <person name="Tritt A."/>
            <person name="Yoshinaga Y."/>
            <person name="Zwiers L.-H."/>
            <person name="Turgeon B."/>
            <person name="Goodwin S."/>
            <person name="Spatafora J."/>
            <person name="Crous P."/>
            <person name="Grigoriev I."/>
        </authorList>
    </citation>
    <scope>NUCLEOTIDE SEQUENCE</scope>
    <source>
        <strain evidence="2">CBS 480.64</strain>
    </source>
</reference>
<dbReference type="InterPro" id="IPR052897">
    <property type="entry name" value="Sec-Metab_Biosynth_Hydrolase"/>
</dbReference>
<dbReference type="SUPFAM" id="SSF53474">
    <property type="entry name" value="alpha/beta-Hydrolases"/>
    <property type="match status" value="1"/>
</dbReference>
<evidence type="ECO:0000259" key="1">
    <source>
        <dbReference type="Pfam" id="PF12697"/>
    </source>
</evidence>
<dbReference type="EMBL" id="MU005999">
    <property type="protein sequence ID" value="KAF2858977.1"/>
    <property type="molecule type" value="Genomic_DNA"/>
</dbReference>
<accession>A0A6A7BVH7</accession>
<gene>
    <name evidence="2" type="ORF">K470DRAFT_112168</name>
</gene>
<evidence type="ECO:0000313" key="3">
    <source>
        <dbReference type="Proteomes" id="UP000799421"/>
    </source>
</evidence>
<proteinExistence type="predicted"/>
<dbReference type="InterPro" id="IPR000073">
    <property type="entry name" value="AB_hydrolase_1"/>
</dbReference>
<sequence length="245" mass="26731">MLPPTIVIIHDAFAHPAPYTNFIAQLHAEGLTEVRVPHLPSTEGGDPERDVPVVKRTIESCLTSGRDVLVLAHGYGGSLIGDAVTGVNVTAGKSNNAKLMGIVFVAGVIASPGESYLDAFEGGMPSWIQKDGTMCTINDPGAVFFNTLKDAEIHEDLVKHTQPQALSALERRVTSTNWDRVPCAYIICRQDHSMSVEEQQRMVKKLQRFRPTTVTTTLDYDHCPMHCVSARMASIVKAMVGQLLH</sequence>
<keyword evidence="3" id="KW-1185">Reference proteome</keyword>
<dbReference type="Gene3D" id="3.40.50.1820">
    <property type="entry name" value="alpha/beta hydrolase"/>
    <property type="match status" value="1"/>
</dbReference>
<dbReference type="AlphaFoldDB" id="A0A6A7BVH7"/>
<protein>
    <recommendedName>
        <fullName evidence="1">AB hydrolase-1 domain-containing protein</fullName>
    </recommendedName>
</protein>
<dbReference type="PANTHER" id="PTHR37017">
    <property type="entry name" value="AB HYDROLASE-1 DOMAIN-CONTAINING PROTEIN-RELATED"/>
    <property type="match status" value="1"/>
</dbReference>
<dbReference type="OrthoDB" id="408373at2759"/>
<dbReference type="PANTHER" id="PTHR37017:SF11">
    <property type="entry name" value="ESTERASE_LIPASE_THIOESTERASE DOMAIN-CONTAINING PROTEIN"/>
    <property type="match status" value="1"/>
</dbReference>
<evidence type="ECO:0000313" key="2">
    <source>
        <dbReference type="EMBL" id="KAF2858977.1"/>
    </source>
</evidence>
<name>A0A6A7BVH7_9PEZI</name>
<dbReference type="Pfam" id="PF12697">
    <property type="entry name" value="Abhydrolase_6"/>
    <property type="match status" value="1"/>
</dbReference>
<dbReference type="InterPro" id="IPR029058">
    <property type="entry name" value="AB_hydrolase_fold"/>
</dbReference>